<protein>
    <submittedName>
        <fullName evidence="2">Uncharacterized protein</fullName>
    </submittedName>
</protein>
<name>A0AA88T0S5_CHASR</name>
<gene>
    <name evidence="2" type="ORF">Q5P01_003923</name>
</gene>
<comment type="caution">
    <text evidence="2">The sequence shown here is derived from an EMBL/GenBank/DDBJ whole genome shotgun (WGS) entry which is preliminary data.</text>
</comment>
<feature type="region of interest" description="Disordered" evidence="1">
    <location>
        <begin position="45"/>
        <end position="69"/>
    </location>
</feature>
<reference evidence="2" key="1">
    <citation type="submission" date="2023-07" db="EMBL/GenBank/DDBJ databases">
        <title>Chromosome-level Genome Assembly of Striped Snakehead (Channa striata).</title>
        <authorList>
            <person name="Liu H."/>
        </authorList>
    </citation>
    <scope>NUCLEOTIDE SEQUENCE</scope>
    <source>
        <strain evidence="2">Gz</strain>
        <tissue evidence="2">Muscle</tissue>
    </source>
</reference>
<accession>A0AA88T0S5</accession>
<evidence type="ECO:0000313" key="2">
    <source>
        <dbReference type="EMBL" id="KAK2859303.1"/>
    </source>
</evidence>
<evidence type="ECO:0000256" key="1">
    <source>
        <dbReference type="SAM" id="MobiDB-lite"/>
    </source>
</evidence>
<dbReference type="EMBL" id="JAUPFM010000002">
    <property type="protein sequence ID" value="KAK2859303.1"/>
    <property type="molecule type" value="Genomic_DNA"/>
</dbReference>
<sequence length="121" mass="13740">MCHINIQSFTSFALSVFPALRRHHTPTALPFFFLPLTFRPCTLPIGSKESREEEEEKEGEVPTQGDGKKFLRDHQATVWQDFRVGCLLESCLPTLIQHFLSFDHTLDGTVADCSFPDTLTI</sequence>
<evidence type="ECO:0000313" key="3">
    <source>
        <dbReference type="Proteomes" id="UP001187415"/>
    </source>
</evidence>
<dbReference type="AlphaFoldDB" id="A0AA88T0S5"/>
<proteinExistence type="predicted"/>
<keyword evidence="3" id="KW-1185">Reference proteome</keyword>
<dbReference type="Proteomes" id="UP001187415">
    <property type="component" value="Unassembled WGS sequence"/>
</dbReference>
<organism evidence="2 3">
    <name type="scientific">Channa striata</name>
    <name type="common">Snakehead murrel</name>
    <name type="synonym">Ophicephalus striatus</name>
    <dbReference type="NCBI Taxonomy" id="64152"/>
    <lineage>
        <taxon>Eukaryota</taxon>
        <taxon>Metazoa</taxon>
        <taxon>Chordata</taxon>
        <taxon>Craniata</taxon>
        <taxon>Vertebrata</taxon>
        <taxon>Euteleostomi</taxon>
        <taxon>Actinopterygii</taxon>
        <taxon>Neopterygii</taxon>
        <taxon>Teleostei</taxon>
        <taxon>Neoteleostei</taxon>
        <taxon>Acanthomorphata</taxon>
        <taxon>Anabantaria</taxon>
        <taxon>Anabantiformes</taxon>
        <taxon>Channoidei</taxon>
        <taxon>Channidae</taxon>
        <taxon>Channa</taxon>
    </lineage>
</organism>